<dbReference type="RefSeq" id="WP_380974906.1">
    <property type="nucleotide sequence ID" value="NZ_JBHTEF010000001.1"/>
</dbReference>
<reference evidence="3" key="1">
    <citation type="journal article" date="2019" name="Int. J. Syst. Evol. Microbiol.">
        <title>The Global Catalogue of Microorganisms (GCM) 10K type strain sequencing project: providing services to taxonomists for standard genome sequencing and annotation.</title>
        <authorList>
            <consortium name="The Broad Institute Genomics Platform"/>
            <consortium name="The Broad Institute Genome Sequencing Center for Infectious Disease"/>
            <person name="Wu L."/>
            <person name="Ma J."/>
        </authorList>
    </citation>
    <scope>NUCLEOTIDE SEQUENCE [LARGE SCALE GENOMIC DNA]</scope>
    <source>
        <strain evidence="3">CCUG 56698</strain>
    </source>
</reference>
<evidence type="ECO:0000256" key="1">
    <source>
        <dbReference type="SAM" id="MobiDB-lite"/>
    </source>
</evidence>
<comment type="caution">
    <text evidence="2">The sequence shown here is derived from an EMBL/GenBank/DDBJ whole genome shotgun (WGS) entry which is preliminary data.</text>
</comment>
<name>A0ABW2SN33_9ACTO</name>
<protein>
    <submittedName>
        <fullName evidence="2">Uncharacterized protein</fullName>
    </submittedName>
</protein>
<feature type="region of interest" description="Disordered" evidence="1">
    <location>
        <begin position="15"/>
        <end position="45"/>
    </location>
</feature>
<gene>
    <name evidence="2" type="ORF">ACFQWG_09980</name>
</gene>
<organism evidence="2 3">
    <name type="scientific">Schaalia naturae</name>
    <dbReference type="NCBI Taxonomy" id="635203"/>
    <lineage>
        <taxon>Bacteria</taxon>
        <taxon>Bacillati</taxon>
        <taxon>Actinomycetota</taxon>
        <taxon>Actinomycetes</taxon>
        <taxon>Actinomycetales</taxon>
        <taxon>Actinomycetaceae</taxon>
        <taxon>Schaalia</taxon>
    </lineage>
</organism>
<proteinExistence type="predicted"/>
<keyword evidence="3" id="KW-1185">Reference proteome</keyword>
<dbReference type="EMBL" id="JBHTEF010000001">
    <property type="protein sequence ID" value="MFC7581521.1"/>
    <property type="molecule type" value="Genomic_DNA"/>
</dbReference>
<dbReference type="Proteomes" id="UP001596527">
    <property type="component" value="Unassembled WGS sequence"/>
</dbReference>
<sequence>MPTVVGAVRPLGWVWGPGPGADPELTERAGDTGGTPPAATDPGADVDLGEVRMLMRDRSARGTRARTRRRRPIG</sequence>
<evidence type="ECO:0000313" key="3">
    <source>
        <dbReference type="Proteomes" id="UP001596527"/>
    </source>
</evidence>
<evidence type="ECO:0000313" key="2">
    <source>
        <dbReference type="EMBL" id="MFC7581521.1"/>
    </source>
</evidence>
<accession>A0ABW2SN33</accession>